<feature type="modified residue" description="4-aspartylphosphate" evidence="5">
    <location>
        <position position="52"/>
    </location>
</feature>
<evidence type="ECO:0000256" key="4">
    <source>
        <dbReference type="ARBA" id="ARBA00023242"/>
    </source>
</evidence>
<keyword evidence="3" id="KW-0804">Transcription</keyword>
<comment type="caution">
    <text evidence="8">The sequence shown here is derived from an EMBL/GenBank/DDBJ whole genome shotgun (WGS) entry which is preliminary data.</text>
</comment>
<gene>
    <name evidence="8" type="ORF">DCAR_015770</name>
</gene>
<protein>
    <recommendedName>
        <fullName evidence="7">Response regulatory domain-containing protein</fullName>
    </recommendedName>
</protein>
<dbReference type="InterPro" id="IPR001789">
    <property type="entry name" value="Sig_transdc_resp-reg_receiver"/>
</dbReference>
<dbReference type="NCBIfam" id="TIGR01557">
    <property type="entry name" value="myb_SHAQKYF"/>
    <property type="match status" value="1"/>
</dbReference>
<dbReference type="GO" id="GO:0003677">
    <property type="term" value="F:DNA binding"/>
    <property type="evidence" value="ECO:0007669"/>
    <property type="project" value="InterPro"/>
</dbReference>
<dbReference type="PROSITE" id="PS50110">
    <property type="entry name" value="RESPONSE_REGULATORY"/>
    <property type="match status" value="1"/>
</dbReference>
<dbReference type="GO" id="GO:0000160">
    <property type="term" value="P:phosphorelay signal transduction system"/>
    <property type="evidence" value="ECO:0007669"/>
    <property type="project" value="UniProtKB-KW"/>
</dbReference>
<organism evidence="8">
    <name type="scientific">Daucus carota subsp. sativus</name>
    <name type="common">Carrot</name>
    <dbReference type="NCBI Taxonomy" id="79200"/>
    <lineage>
        <taxon>Eukaryota</taxon>
        <taxon>Viridiplantae</taxon>
        <taxon>Streptophyta</taxon>
        <taxon>Embryophyta</taxon>
        <taxon>Tracheophyta</taxon>
        <taxon>Spermatophyta</taxon>
        <taxon>Magnoliopsida</taxon>
        <taxon>eudicotyledons</taxon>
        <taxon>Gunneridae</taxon>
        <taxon>Pentapetalae</taxon>
        <taxon>asterids</taxon>
        <taxon>campanulids</taxon>
        <taxon>Apiales</taxon>
        <taxon>Apiaceae</taxon>
        <taxon>Apioideae</taxon>
        <taxon>Scandiceae</taxon>
        <taxon>Daucinae</taxon>
        <taxon>Daucus</taxon>
        <taxon>Daucus sect. Daucus</taxon>
    </lineage>
</organism>
<evidence type="ECO:0000256" key="1">
    <source>
        <dbReference type="ARBA" id="ARBA00023012"/>
    </source>
</evidence>
<dbReference type="AlphaFoldDB" id="A0A165A3T0"/>
<proteinExistence type="predicted"/>
<dbReference type="SUPFAM" id="SSF52172">
    <property type="entry name" value="CheY-like"/>
    <property type="match status" value="1"/>
</dbReference>
<name>A0A165A3T0_DAUCS</name>
<feature type="domain" description="Response regulatory" evidence="7">
    <location>
        <begin position="3"/>
        <end position="116"/>
    </location>
</feature>
<dbReference type="Gramene" id="KZM96868">
    <property type="protein sequence ID" value="KZM96868"/>
    <property type="gene ID" value="DCAR_015770"/>
</dbReference>
<sequence length="361" mass="41230">MYNVLAIDDDRTCLYILKACLEKWKYQVTLVKDAHEALSMLRNKSFDLVITDVHMPDMNGLELQDRINQDFSLPVILISADSRAEVMCMGINNGAQRFFVKPIVADNLKDIWQFVEWWKRNRNHNTAPGTQINGSSEERAVPANILQVMNVEGLTRDQVASHLQKYQKFLERVLVGEKNIEFSNWTDLNYYSSFVMGNPNLVLLNQLRDEQRKGNLAAQNPLRPQKEGNLNIAARAPNGSLSSFQRLPKLILREESSSRTIYETFLQKTYGSANLASSELGNAPSPKPRNKHRDPSMDISLCETQFGNTSAMNTHELGGEKLTDGRRFNNLEREDGNDYWLNIGNDEDEGEDKDLYPERDL</sequence>
<evidence type="ECO:0000256" key="2">
    <source>
        <dbReference type="ARBA" id="ARBA00023015"/>
    </source>
</evidence>
<keyword evidence="1" id="KW-0902">Two-component regulatory system</keyword>
<dbReference type="InterPro" id="IPR045279">
    <property type="entry name" value="ARR-like"/>
</dbReference>
<dbReference type="Gene3D" id="3.40.50.2300">
    <property type="match status" value="1"/>
</dbReference>
<dbReference type="SUPFAM" id="SSF46689">
    <property type="entry name" value="Homeodomain-like"/>
    <property type="match status" value="1"/>
</dbReference>
<dbReference type="PANTHER" id="PTHR43874:SF19">
    <property type="entry name" value="RESPONSE REGULATOR 23-RELATED"/>
    <property type="match status" value="1"/>
</dbReference>
<evidence type="ECO:0000259" key="7">
    <source>
        <dbReference type="PROSITE" id="PS50110"/>
    </source>
</evidence>
<keyword evidence="2" id="KW-0805">Transcription regulation</keyword>
<dbReference type="PANTHER" id="PTHR43874">
    <property type="entry name" value="TWO-COMPONENT RESPONSE REGULATOR"/>
    <property type="match status" value="1"/>
</dbReference>
<accession>A0A165A3T0</accession>
<dbReference type="SMART" id="SM00448">
    <property type="entry name" value="REC"/>
    <property type="match status" value="1"/>
</dbReference>
<evidence type="ECO:0000256" key="5">
    <source>
        <dbReference type="PROSITE-ProRule" id="PRU00169"/>
    </source>
</evidence>
<evidence type="ECO:0000313" key="8">
    <source>
        <dbReference type="EMBL" id="KZM96868.1"/>
    </source>
</evidence>
<keyword evidence="4" id="KW-0539">Nucleus</keyword>
<dbReference type="InterPro" id="IPR011006">
    <property type="entry name" value="CheY-like_superfamily"/>
</dbReference>
<dbReference type="CDD" id="cd17584">
    <property type="entry name" value="REC_typeB_ARR-like"/>
    <property type="match status" value="1"/>
</dbReference>
<evidence type="ECO:0000256" key="6">
    <source>
        <dbReference type="SAM" id="MobiDB-lite"/>
    </source>
</evidence>
<keyword evidence="5" id="KW-0597">Phosphoprotein</keyword>
<dbReference type="Gene3D" id="1.10.10.60">
    <property type="entry name" value="Homeodomain-like"/>
    <property type="match status" value="1"/>
</dbReference>
<dbReference type="InterPro" id="IPR006447">
    <property type="entry name" value="Myb_dom_plants"/>
</dbReference>
<reference evidence="8" key="1">
    <citation type="journal article" date="2016" name="Nat. Genet.">
        <title>A high-quality carrot genome assembly provides new insights into carotenoid accumulation and asterid genome evolution.</title>
        <authorList>
            <person name="Iorizzo M."/>
            <person name="Ellison S."/>
            <person name="Senalik D."/>
            <person name="Zeng P."/>
            <person name="Satapoomin P."/>
            <person name="Huang J."/>
            <person name="Bowman M."/>
            <person name="Iovene M."/>
            <person name="Sanseverino W."/>
            <person name="Cavagnaro P."/>
            <person name="Yildiz M."/>
            <person name="Macko-Podgorni A."/>
            <person name="Moranska E."/>
            <person name="Grzebelus E."/>
            <person name="Grzebelus D."/>
            <person name="Ashrafi H."/>
            <person name="Zheng Z."/>
            <person name="Cheng S."/>
            <person name="Spooner D."/>
            <person name="Van Deynze A."/>
            <person name="Simon P."/>
        </authorList>
    </citation>
    <scope>NUCLEOTIDE SEQUENCE [LARGE SCALE GENOMIC DNA]</scope>
    <source>
        <tissue evidence="8">Leaf</tissue>
    </source>
</reference>
<dbReference type="Pfam" id="PF00072">
    <property type="entry name" value="Response_reg"/>
    <property type="match status" value="1"/>
</dbReference>
<evidence type="ECO:0000256" key="3">
    <source>
        <dbReference type="ARBA" id="ARBA00023163"/>
    </source>
</evidence>
<dbReference type="GO" id="GO:0009736">
    <property type="term" value="P:cytokinin-activated signaling pathway"/>
    <property type="evidence" value="ECO:0007669"/>
    <property type="project" value="InterPro"/>
</dbReference>
<dbReference type="InterPro" id="IPR009057">
    <property type="entry name" value="Homeodomain-like_sf"/>
</dbReference>
<feature type="region of interest" description="Disordered" evidence="6">
    <location>
        <begin position="276"/>
        <end position="296"/>
    </location>
</feature>
<dbReference type="EMBL" id="LNRQ01000004">
    <property type="protein sequence ID" value="KZM96868.1"/>
    <property type="molecule type" value="Genomic_DNA"/>
</dbReference>